<evidence type="ECO:0000313" key="1">
    <source>
        <dbReference type="EMBL" id="KAI9507136.1"/>
    </source>
</evidence>
<organism evidence="1 2">
    <name type="scientific">Russula earlei</name>
    <dbReference type="NCBI Taxonomy" id="71964"/>
    <lineage>
        <taxon>Eukaryota</taxon>
        <taxon>Fungi</taxon>
        <taxon>Dikarya</taxon>
        <taxon>Basidiomycota</taxon>
        <taxon>Agaricomycotina</taxon>
        <taxon>Agaricomycetes</taxon>
        <taxon>Russulales</taxon>
        <taxon>Russulaceae</taxon>
        <taxon>Russula</taxon>
    </lineage>
</organism>
<gene>
    <name evidence="1" type="ORF">F5148DRAFT_1376751</name>
</gene>
<dbReference type="Proteomes" id="UP001207468">
    <property type="component" value="Unassembled WGS sequence"/>
</dbReference>
<evidence type="ECO:0000313" key="2">
    <source>
        <dbReference type="Proteomes" id="UP001207468"/>
    </source>
</evidence>
<reference evidence="1" key="1">
    <citation type="submission" date="2021-03" db="EMBL/GenBank/DDBJ databases">
        <title>Evolutionary priming and transition to the ectomycorrhizal habit in an iconic lineage of mushroom-forming fungi: is preadaptation a requirement?</title>
        <authorList>
            <consortium name="DOE Joint Genome Institute"/>
            <person name="Looney B.P."/>
            <person name="Miyauchi S."/>
            <person name="Morin E."/>
            <person name="Drula E."/>
            <person name="Courty P.E."/>
            <person name="Chicoki N."/>
            <person name="Fauchery L."/>
            <person name="Kohler A."/>
            <person name="Kuo A."/>
            <person name="LaButti K."/>
            <person name="Pangilinan J."/>
            <person name="Lipzen A."/>
            <person name="Riley R."/>
            <person name="Andreopoulos W."/>
            <person name="He G."/>
            <person name="Johnson J."/>
            <person name="Barry K.W."/>
            <person name="Grigoriev I.V."/>
            <person name="Nagy L."/>
            <person name="Hibbett D."/>
            <person name="Henrissat B."/>
            <person name="Matheny P.B."/>
            <person name="Labbe J."/>
            <person name="Martin A.F."/>
        </authorList>
    </citation>
    <scope>NUCLEOTIDE SEQUENCE</scope>
    <source>
        <strain evidence="1">BPL698</strain>
    </source>
</reference>
<name>A0ACC0U7A3_9AGAM</name>
<proteinExistence type="predicted"/>
<comment type="caution">
    <text evidence="1">The sequence shown here is derived from an EMBL/GenBank/DDBJ whole genome shotgun (WGS) entry which is preliminary data.</text>
</comment>
<keyword evidence="2" id="KW-1185">Reference proteome</keyword>
<sequence>MSGIEALRVEFQSPRSRPDPANRPRPPLTRSVLPALTRLAFQGVHEYLEDLLAQIEAPRLDKLEIRFFMDLDFVVPHLCRFISHAERFKACNRATVHISDRKIRFSVFGETRTTPGLSLVISCGELDYQLSSLAQVCNPSLLLLSTLVQLDVVDPVPPSPQSYWKDEMETTQWLEVLEPFTSVKVLRLSDQVAPNVLQALEKFAGERITEALPALQNIFLSGLEPFGSVPKFIERFVAARQLSGHPVTIYPWEDW</sequence>
<dbReference type="EMBL" id="JAGFNK010000139">
    <property type="protein sequence ID" value="KAI9507136.1"/>
    <property type="molecule type" value="Genomic_DNA"/>
</dbReference>
<accession>A0ACC0U7A3</accession>
<protein>
    <submittedName>
        <fullName evidence="1">Uncharacterized protein</fullName>
    </submittedName>
</protein>